<name>A0A447CNI4_9BRAD</name>
<keyword evidence="6" id="KW-1185">Reference proteome</keyword>
<proteinExistence type="inferred from homology"/>
<dbReference type="EMBL" id="UWOC01000111">
    <property type="protein sequence ID" value="VCU06701.1"/>
    <property type="molecule type" value="Genomic_DNA"/>
</dbReference>
<dbReference type="PANTHER" id="PTHR11527">
    <property type="entry name" value="HEAT-SHOCK PROTEIN 20 FAMILY MEMBER"/>
    <property type="match status" value="1"/>
</dbReference>
<reference evidence="6" key="1">
    <citation type="submission" date="2018-10" db="EMBL/GenBank/DDBJ databases">
        <authorList>
            <person name="Peiro R."/>
            <person name="Begona"/>
            <person name="Cbmso G."/>
            <person name="Lopez M."/>
            <person name="Gonzalez S."/>
            <person name="Sacristan E."/>
            <person name="Castillo E."/>
        </authorList>
    </citation>
    <scope>NUCLEOTIDE SEQUENCE [LARGE SCALE GENOMIC DNA]</scope>
</reference>
<dbReference type="AlphaFoldDB" id="A0A447CNI4"/>
<dbReference type="CDD" id="cd06464">
    <property type="entry name" value="ACD_sHsps-like"/>
    <property type="match status" value="1"/>
</dbReference>
<dbReference type="InterPro" id="IPR031107">
    <property type="entry name" value="Small_HSP"/>
</dbReference>
<evidence type="ECO:0000256" key="1">
    <source>
        <dbReference type="PROSITE-ProRule" id="PRU00285"/>
    </source>
</evidence>
<dbReference type="PROSITE" id="PS51203">
    <property type="entry name" value="CS"/>
    <property type="match status" value="1"/>
</dbReference>
<organism evidence="5 6">
    <name type="scientific">Rhodoplanes serenus</name>
    <dbReference type="NCBI Taxonomy" id="200615"/>
    <lineage>
        <taxon>Bacteria</taxon>
        <taxon>Pseudomonadati</taxon>
        <taxon>Pseudomonadota</taxon>
        <taxon>Alphaproteobacteria</taxon>
        <taxon>Hyphomicrobiales</taxon>
        <taxon>Nitrobacteraceae</taxon>
        <taxon>Rhodoplanes</taxon>
    </lineage>
</organism>
<evidence type="ECO:0000313" key="6">
    <source>
        <dbReference type="Proteomes" id="UP000289200"/>
    </source>
</evidence>
<dbReference type="PROSITE" id="PS01031">
    <property type="entry name" value="SHSP"/>
    <property type="match status" value="1"/>
</dbReference>
<dbReference type="Gene3D" id="2.60.40.790">
    <property type="match status" value="1"/>
</dbReference>
<dbReference type="OrthoDB" id="9808910at2"/>
<accession>A0A447CNI4</accession>
<gene>
    <name evidence="5" type="primary">hspA_4</name>
    <name evidence="5" type="ORF">RHODGE_RHODGE_01348</name>
</gene>
<evidence type="ECO:0000256" key="2">
    <source>
        <dbReference type="RuleBase" id="RU003616"/>
    </source>
</evidence>
<sequence>MRITDLIPWRTSRRDVAVRTEPADPIRAFRQDIDRAFENFWRIIPSSFPALGQSEFADVVRVDVSDSGKEVTVTAELPGLTEDDVNISIVDGELTIRGEKRTDRQSEDNGLIVHERAYGAFERTLPLPEGVDPDAASATFKNGLLTVVLPKTAEALANVKRIPVQAG</sequence>
<dbReference type="InterPro" id="IPR008978">
    <property type="entry name" value="HSP20-like_chaperone"/>
</dbReference>
<dbReference type="InterPro" id="IPR002068">
    <property type="entry name" value="A-crystallin/Hsp20_dom"/>
</dbReference>
<feature type="domain" description="CS" evidence="4">
    <location>
        <begin position="57"/>
        <end position="163"/>
    </location>
</feature>
<protein>
    <submittedName>
        <fullName evidence="5">Spore protein SP21</fullName>
    </submittedName>
</protein>
<comment type="similarity">
    <text evidence="1 2">Belongs to the small heat shock protein (HSP20) family.</text>
</comment>
<feature type="domain" description="SHSP" evidence="3">
    <location>
        <begin position="53"/>
        <end position="167"/>
    </location>
</feature>
<evidence type="ECO:0000313" key="5">
    <source>
        <dbReference type="EMBL" id="VCU06701.1"/>
    </source>
</evidence>
<dbReference type="InterPro" id="IPR007052">
    <property type="entry name" value="CS_dom"/>
</dbReference>
<comment type="caution">
    <text evidence="5">The sequence shown here is derived from an EMBL/GenBank/DDBJ whole genome shotgun (WGS) entry which is preliminary data.</text>
</comment>
<evidence type="ECO:0000259" key="4">
    <source>
        <dbReference type="PROSITE" id="PS51203"/>
    </source>
</evidence>
<dbReference type="Pfam" id="PF00011">
    <property type="entry name" value="HSP20"/>
    <property type="match status" value="1"/>
</dbReference>
<dbReference type="RefSeq" id="WP_129608313.1">
    <property type="nucleotide sequence ID" value="NZ_UWOC01000111.1"/>
</dbReference>
<dbReference type="Proteomes" id="UP000289200">
    <property type="component" value="Unassembled WGS sequence"/>
</dbReference>
<dbReference type="SUPFAM" id="SSF49764">
    <property type="entry name" value="HSP20-like chaperones"/>
    <property type="match status" value="1"/>
</dbReference>
<evidence type="ECO:0000259" key="3">
    <source>
        <dbReference type="PROSITE" id="PS01031"/>
    </source>
</evidence>